<gene>
    <name evidence="1" type="ORF">GCM10007067_15120</name>
</gene>
<sequence>MPQEFVGDSGAREAIARLRAEAYLEKLCLDVERLTPPPDPRHLFVQWLPSQYVVAYLSALQNNDGTAVRCLPPNPRRIKALANLVSRWLPKVERISSLSSEDRLRGLLIIAYVYQFHSELFQRWQYNPEFFTYMSSWAARSWSDRDLNAHGWPEYFTSLNLPEVIERDADESAPVPRFRTVSNYPDPYSSTTFWVAPLISRASMNEQEMELIMDAVIGAAEHDE</sequence>
<dbReference type="AlphaFoldDB" id="A0A918T0G9"/>
<protein>
    <submittedName>
        <fullName evidence="1">Uncharacterized protein</fullName>
    </submittedName>
</protein>
<accession>A0A918T0G9</accession>
<organism evidence="1 2">
    <name type="scientific">Cognatilysobacter bugurensis</name>
    <dbReference type="NCBI Taxonomy" id="543356"/>
    <lineage>
        <taxon>Bacteria</taxon>
        <taxon>Pseudomonadati</taxon>
        <taxon>Pseudomonadota</taxon>
        <taxon>Gammaproteobacteria</taxon>
        <taxon>Lysobacterales</taxon>
        <taxon>Lysobacteraceae</taxon>
        <taxon>Cognatilysobacter</taxon>
    </lineage>
</organism>
<evidence type="ECO:0000313" key="2">
    <source>
        <dbReference type="Proteomes" id="UP000646426"/>
    </source>
</evidence>
<comment type="caution">
    <text evidence="1">The sequence shown here is derived from an EMBL/GenBank/DDBJ whole genome shotgun (WGS) entry which is preliminary data.</text>
</comment>
<name>A0A918T0G9_9GAMM</name>
<reference evidence="1" key="2">
    <citation type="submission" date="2020-09" db="EMBL/GenBank/DDBJ databases">
        <authorList>
            <person name="Sun Q."/>
            <person name="Kim S."/>
        </authorList>
    </citation>
    <scope>NUCLEOTIDE SEQUENCE</scope>
    <source>
        <strain evidence="1">KCTC 23077</strain>
    </source>
</reference>
<reference evidence="1" key="1">
    <citation type="journal article" date="2014" name="Int. J. Syst. Evol. Microbiol.">
        <title>Complete genome sequence of Corynebacterium casei LMG S-19264T (=DSM 44701T), isolated from a smear-ripened cheese.</title>
        <authorList>
            <consortium name="US DOE Joint Genome Institute (JGI-PGF)"/>
            <person name="Walter F."/>
            <person name="Albersmeier A."/>
            <person name="Kalinowski J."/>
            <person name="Ruckert C."/>
        </authorList>
    </citation>
    <scope>NUCLEOTIDE SEQUENCE</scope>
    <source>
        <strain evidence="1">KCTC 23077</strain>
    </source>
</reference>
<dbReference type="EMBL" id="BMYD01000002">
    <property type="protein sequence ID" value="GHA78731.1"/>
    <property type="molecule type" value="Genomic_DNA"/>
</dbReference>
<keyword evidence="2" id="KW-1185">Reference proteome</keyword>
<dbReference type="Proteomes" id="UP000646426">
    <property type="component" value="Unassembled WGS sequence"/>
</dbReference>
<proteinExistence type="predicted"/>
<evidence type="ECO:0000313" key="1">
    <source>
        <dbReference type="EMBL" id="GHA78731.1"/>
    </source>
</evidence>